<evidence type="ECO:0008006" key="2">
    <source>
        <dbReference type="Google" id="ProtNLM"/>
    </source>
</evidence>
<name>A0A6J4IW93_9BACT</name>
<organism evidence="1">
    <name type="scientific">uncultured Adhaeribacter sp</name>
    <dbReference type="NCBI Taxonomy" id="448109"/>
    <lineage>
        <taxon>Bacteria</taxon>
        <taxon>Pseudomonadati</taxon>
        <taxon>Bacteroidota</taxon>
        <taxon>Cytophagia</taxon>
        <taxon>Cytophagales</taxon>
        <taxon>Hymenobacteraceae</taxon>
        <taxon>Adhaeribacter</taxon>
        <taxon>environmental samples</taxon>
    </lineage>
</organism>
<protein>
    <recommendedName>
        <fullName evidence="2">DUF4331 domain-containing protein</fullName>
    </recommendedName>
</protein>
<dbReference type="Pfam" id="PF14224">
    <property type="entry name" value="DUF4331"/>
    <property type="match status" value="1"/>
</dbReference>
<reference evidence="1" key="1">
    <citation type="submission" date="2020-02" db="EMBL/GenBank/DDBJ databases">
        <authorList>
            <person name="Meier V. D."/>
        </authorList>
    </citation>
    <scope>NUCLEOTIDE SEQUENCE</scope>
    <source>
        <strain evidence="1">AVDCRST_MAG95</strain>
    </source>
</reference>
<accession>A0A6J4IW93</accession>
<dbReference type="EMBL" id="CADCTJ010000759">
    <property type="protein sequence ID" value="CAA9263903.1"/>
    <property type="molecule type" value="Genomic_DNA"/>
</dbReference>
<sequence>MRLGKENLKNTYTCKKSTDGGKSFTTIISNGVVPPYNVGPRSIESAVGLNSNYDEQMKKGIMTASSGEKVFAGPVDDPFFVDFAIFDLGTVRKDNGVNGLRRMNVHSIVLDIPIEKLQKDGKSVKQAKSILDSDYVIGVWASASRPKMTVRSAGEEKHEGPYVQVSRLGMPLTNEVVIPIGDKDKWNSVPSTNDSKEFEKYFTNPELALYMDESQFGGAVPGLASLRIQSKSLGAFDFRNGKDGLFPLLNNPAVKGTALDPALFGNYLLRDKQPRSVDLLPIFMTGVPNLPPYQLVTGKAGGNPLAPGKPFINNFLPTFGDMLRVNMAVPVTDRKSADFSSLGLVQAAALGITDPRFNMNFAVQAIPNMDGFPNGRRLEDDVTRIELQAVSGIVLAAVGLGYDDYDPTAGAGTISAIQKQNSGNLVLMPPPGAVITGIQSATYGSGTGSTAEDFKFNADCQVDVTEVVKKVYGYKITNATPNFEIGVGNFTLVGRNDPCPGVRKTLKVVATYRMGASLATQNLVNVLSFTTGVEKNDKEFQGMFPFVASPWRGTEIGGLVEASLINDANNNTAAVTAPAIKSVANMGLAAPE</sequence>
<gene>
    <name evidence="1" type="ORF">AVDCRST_MAG95-2422</name>
</gene>
<evidence type="ECO:0000313" key="1">
    <source>
        <dbReference type="EMBL" id="CAA9263903.1"/>
    </source>
</evidence>
<proteinExistence type="predicted"/>
<dbReference type="InterPro" id="IPR025566">
    <property type="entry name" value="DUF4331"/>
</dbReference>
<feature type="non-terminal residue" evidence="1">
    <location>
        <position position="592"/>
    </location>
</feature>
<dbReference type="AlphaFoldDB" id="A0A6J4IW93"/>